<protein>
    <submittedName>
        <fullName evidence="2">HNH endonuclease</fullName>
    </submittedName>
</protein>
<evidence type="ECO:0000313" key="2">
    <source>
        <dbReference type="EMBL" id="GGR31280.1"/>
    </source>
</evidence>
<keyword evidence="2" id="KW-0540">Nuclease</keyword>
<proteinExistence type="predicted"/>
<sequence length="481" mass="51122">MDVPSDSPPRLAVLAARLAAVDDAWTGGVRLNASAIRDHAAAPAAVDARALSDDGLLRVLDALAGLTRAAEAAASACAAELAARCTGIPGEDPARDRGYPNPARLVADTTRRRAGEAHELIAVGAATALRSSFAGERLAPRLPHLAVGLASAELGLHAAERIRRFLDRVAPRVESATLDEAERFLVEQAASVGPERLAQLITLLEARLDPDGVRPREDELRGRRGLRIWEDTAGMVNVRGALDPVNGATLKAAVDGLVGAELHRARDARRRQHDDDARTAEHRTIAQLNADALADLARHALGCAAVPTLRQTTVVVRADAAALLAERGHGTIDGLDQPVSIASVRALVTSAGIAPLFVGEHGEPLQLGRSARLFSAAQKLALAERDGGCAWPGCSRPPSHTEAHHIAWWHRDDGRTDLDNGILLCSHHHHRVHDDGWRIVVRDAGRWFIPPPHVDPHGTPIAANTSTDRRMGLLARAMAAA</sequence>
<reference evidence="2" key="2">
    <citation type="submission" date="2020-09" db="EMBL/GenBank/DDBJ databases">
        <authorList>
            <person name="Sun Q."/>
            <person name="Ohkuma M."/>
        </authorList>
    </citation>
    <scope>NUCLEOTIDE SEQUENCE</scope>
    <source>
        <strain evidence="2">JCM 3346</strain>
    </source>
</reference>
<reference evidence="2" key="1">
    <citation type="journal article" date="2014" name="Int. J. Syst. Evol. Microbiol.">
        <title>Complete genome sequence of Corynebacterium casei LMG S-19264T (=DSM 44701T), isolated from a smear-ripened cheese.</title>
        <authorList>
            <consortium name="US DOE Joint Genome Institute (JGI-PGF)"/>
            <person name="Walter F."/>
            <person name="Albersmeier A."/>
            <person name="Kalinowski J."/>
            <person name="Ruckert C."/>
        </authorList>
    </citation>
    <scope>NUCLEOTIDE SEQUENCE</scope>
    <source>
        <strain evidence="2">JCM 3346</strain>
    </source>
</reference>
<gene>
    <name evidence="2" type="ORF">GCM10010196_26880</name>
</gene>
<keyword evidence="3" id="KW-1185">Reference proteome</keyword>
<dbReference type="Proteomes" id="UP000610303">
    <property type="component" value="Unassembled WGS sequence"/>
</dbReference>
<dbReference type="Pfam" id="PF02720">
    <property type="entry name" value="DUF222"/>
    <property type="match status" value="1"/>
</dbReference>
<dbReference type="CDD" id="cd00085">
    <property type="entry name" value="HNHc"/>
    <property type="match status" value="1"/>
</dbReference>
<keyword evidence="2" id="KW-0255">Endonuclease</keyword>
<dbReference type="SMART" id="SM00507">
    <property type="entry name" value="HNHc"/>
    <property type="match status" value="1"/>
</dbReference>
<dbReference type="EMBL" id="BMRJ01000002">
    <property type="protein sequence ID" value="GGR31280.1"/>
    <property type="molecule type" value="Genomic_DNA"/>
</dbReference>
<organism evidence="2 3">
    <name type="scientific">Agromyces mediolanus</name>
    <name type="common">Corynebacterium mediolanum</name>
    <dbReference type="NCBI Taxonomy" id="41986"/>
    <lineage>
        <taxon>Bacteria</taxon>
        <taxon>Bacillati</taxon>
        <taxon>Actinomycetota</taxon>
        <taxon>Actinomycetes</taxon>
        <taxon>Micrococcales</taxon>
        <taxon>Microbacteriaceae</taxon>
        <taxon>Agromyces</taxon>
    </lineage>
</organism>
<evidence type="ECO:0000259" key="1">
    <source>
        <dbReference type="SMART" id="SM00507"/>
    </source>
</evidence>
<feature type="domain" description="HNH nuclease" evidence="1">
    <location>
        <begin position="377"/>
        <end position="430"/>
    </location>
</feature>
<evidence type="ECO:0000313" key="3">
    <source>
        <dbReference type="Proteomes" id="UP000610303"/>
    </source>
</evidence>
<dbReference type="InterPro" id="IPR003870">
    <property type="entry name" value="DUF222"/>
</dbReference>
<dbReference type="RefSeq" id="WP_189085843.1">
    <property type="nucleotide sequence ID" value="NZ_BMRJ01000002.1"/>
</dbReference>
<dbReference type="InterPro" id="IPR003615">
    <property type="entry name" value="HNH_nuc"/>
</dbReference>
<accession>A0A918CLV0</accession>
<dbReference type="AlphaFoldDB" id="A0A918CLV0"/>
<name>A0A918CLV0_AGRME</name>
<comment type="caution">
    <text evidence="2">The sequence shown here is derived from an EMBL/GenBank/DDBJ whole genome shotgun (WGS) entry which is preliminary data.</text>
</comment>
<keyword evidence="2" id="KW-0378">Hydrolase</keyword>
<dbReference type="GO" id="GO:0004519">
    <property type="term" value="F:endonuclease activity"/>
    <property type="evidence" value="ECO:0007669"/>
    <property type="project" value="UniProtKB-KW"/>
</dbReference>